<accession>A0A6H0XJQ7</accession>
<keyword evidence="3" id="KW-1185">Reference proteome</keyword>
<gene>
    <name evidence="2" type="ORF">AMS68_000471</name>
</gene>
<reference evidence="2 3" key="1">
    <citation type="journal article" date="2016" name="Sci. Rep.">
        <title>Peltaster fructicola genome reveals evolution from an invasive phytopathogen to an ectophytic parasite.</title>
        <authorList>
            <person name="Xu C."/>
            <person name="Chen H."/>
            <person name="Gleason M.L."/>
            <person name="Xu J.R."/>
            <person name="Liu H."/>
            <person name="Zhang R."/>
            <person name="Sun G."/>
        </authorList>
    </citation>
    <scope>NUCLEOTIDE SEQUENCE [LARGE SCALE GENOMIC DNA]</scope>
    <source>
        <strain evidence="2 3">LNHT1506</strain>
    </source>
</reference>
<feature type="region of interest" description="Disordered" evidence="1">
    <location>
        <begin position="385"/>
        <end position="409"/>
    </location>
</feature>
<dbReference type="PANTHER" id="PTHR42051:SF1">
    <property type="entry name" value="MEIOTICALLY UP-REGULATED PROTEIN PB1A10.08"/>
    <property type="match status" value="1"/>
</dbReference>
<feature type="compositionally biased region" description="Basic and acidic residues" evidence="1">
    <location>
        <begin position="14"/>
        <end position="25"/>
    </location>
</feature>
<protein>
    <submittedName>
        <fullName evidence="2">Uncharacterized protein</fullName>
    </submittedName>
</protein>
<dbReference type="OrthoDB" id="4181307at2759"/>
<dbReference type="PANTHER" id="PTHR42051">
    <property type="entry name" value="MEIOTICALLY UP-REGULATED PROTEIN PB1A10.08"/>
    <property type="match status" value="1"/>
</dbReference>
<feature type="region of interest" description="Disordered" evidence="1">
    <location>
        <begin position="251"/>
        <end position="275"/>
    </location>
</feature>
<dbReference type="AlphaFoldDB" id="A0A6H0XJQ7"/>
<organism evidence="2 3">
    <name type="scientific">Peltaster fructicola</name>
    <dbReference type="NCBI Taxonomy" id="286661"/>
    <lineage>
        <taxon>Eukaryota</taxon>
        <taxon>Fungi</taxon>
        <taxon>Dikarya</taxon>
        <taxon>Ascomycota</taxon>
        <taxon>Pezizomycotina</taxon>
        <taxon>Dothideomycetes</taxon>
        <taxon>Dothideomycetes incertae sedis</taxon>
        <taxon>Peltaster</taxon>
    </lineage>
</organism>
<feature type="region of interest" description="Disordered" evidence="1">
    <location>
        <begin position="169"/>
        <end position="233"/>
    </location>
</feature>
<evidence type="ECO:0000313" key="2">
    <source>
        <dbReference type="EMBL" id="QIW94953.1"/>
    </source>
</evidence>
<dbReference type="EMBL" id="CP051139">
    <property type="protein sequence ID" value="QIW94953.1"/>
    <property type="molecule type" value="Genomic_DNA"/>
</dbReference>
<feature type="region of interest" description="Disordered" evidence="1">
    <location>
        <begin position="1"/>
        <end position="61"/>
    </location>
</feature>
<feature type="compositionally biased region" description="Basic residues" evidence="1">
    <location>
        <begin position="385"/>
        <end position="395"/>
    </location>
</feature>
<sequence>MMVPRSFQHGAGSRTREFDEKDGRKKNSYNMIISARVPRQPLDAPPRTMTGRPDVSSRAVSEPLAIPSRTTDHRRTTPVRISRTNNKTVPSKHRSDALAPSVAALLAMTAIPPMRPHQSRRRRTTDTPQMTIDELVTYWKSDSSLRSSVGSSPSMSVLLDAIDDSEELHSRKASVEEPSFCSARSTSTDSIPSLDADDSSSLSVRSPSTPASLRSRRSITNLRREKSKSSSVGEECLFDHPLIAPLVDPEEYESEEGFPHTRQTPTRKSRSSFRSNLTTSLQALKNAALGSLAFKSQSQTRDGPKGGSQLADDVLWSHPFLFPRLSPEIRPSIQGTPTQAQRRYLNPMPLTFEEQEAPFQQALHAPYLAEAVEEAPLIQLQPYSRNRRRATRTRSKTPDPQSEAGRVQQLTTNIRQRETRENADFLRVVVLEMNMRRAGKLEVGRAKIWLPPRQVGERAEVKTSGQVPARWVGICA</sequence>
<dbReference type="InterPro" id="IPR034443">
    <property type="entry name" value="PB1A10.08"/>
</dbReference>
<feature type="compositionally biased region" description="Low complexity" evidence="1">
    <location>
        <begin position="189"/>
        <end position="212"/>
    </location>
</feature>
<evidence type="ECO:0000313" key="3">
    <source>
        <dbReference type="Proteomes" id="UP000503462"/>
    </source>
</evidence>
<proteinExistence type="predicted"/>
<name>A0A6H0XJQ7_9PEZI</name>
<evidence type="ECO:0000256" key="1">
    <source>
        <dbReference type="SAM" id="MobiDB-lite"/>
    </source>
</evidence>
<dbReference type="Proteomes" id="UP000503462">
    <property type="component" value="Chromosome 1"/>
</dbReference>